<reference evidence="1" key="1">
    <citation type="journal article" date="2021" name="Proc. Natl. Acad. Sci. U.S.A.">
        <title>Global biogeography of chemosynthetic symbionts reveals both localized and globally distributed symbiont groups. .</title>
        <authorList>
            <person name="Osvatic J.T."/>
            <person name="Wilkins L.G.E."/>
            <person name="Leibrecht L."/>
            <person name="Leray M."/>
            <person name="Zauner S."/>
            <person name="Polzin J."/>
            <person name="Camacho Y."/>
            <person name="Gros O."/>
            <person name="van Gils J.A."/>
            <person name="Eisen J.A."/>
            <person name="Petersen J.M."/>
            <person name="Yuen B."/>
        </authorList>
    </citation>
    <scope>NUCLEOTIDE SEQUENCE</scope>
    <source>
        <strain evidence="1">MAGL173</strain>
    </source>
</reference>
<sequence length="52" mass="6015">MYGFVRLVCAVRGHDYGNEVYISPSMLTCCHRCGRDIRGRSIEDLEPMTDKY</sequence>
<gene>
    <name evidence="1" type="ORF">JAZ04_01305</name>
</gene>
<dbReference type="Proteomes" id="UP000886687">
    <property type="component" value="Unassembled WGS sequence"/>
</dbReference>
<dbReference type="EMBL" id="JAEPDI010000001">
    <property type="protein sequence ID" value="MCG7937483.1"/>
    <property type="molecule type" value="Genomic_DNA"/>
</dbReference>
<dbReference type="AlphaFoldDB" id="A0A9E4K1Y6"/>
<comment type="caution">
    <text evidence="1">The sequence shown here is derived from an EMBL/GenBank/DDBJ whole genome shotgun (WGS) entry which is preliminary data.</text>
</comment>
<name>A0A9E4K1Y6_9GAMM</name>
<protein>
    <submittedName>
        <fullName evidence="1">Uncharacterized protein</fullName>
    </submittedName>
</protein>
<accession>A0A9E4K1Y6</accession>
<evidence type="ECO:0000313" key="2">
    <source>
        <dbReference type="Proteomes" id="UP000886687"/>
    </source>
</evidence>
<proteinExistence type="predicted"/>
<organism evidence="1 2">
    <name type="scientific">Candidatus Thiodiazotropha lotti</name>
    <dbReference type="NCBI Taxonomy" id="2792787"/>
    <lineage>
        <taxon>Bacteria</taxon>
        <taxon>Pseudomonadati</taxon>
        <taxon>Pseudomonadota</taxon>
        <taxon>Gammaproteobacteria</taxon>
        <taxon>Chromatiales</taxon>
        <taxon>Sedimenticolaceae</taxon>
        <taxon>Candidatus Thiodiazotropha</taxon>
    </lineage>
</organism>
<evidence type="ECO:0000313" key="1">
    <source>
        <dbReference type="EMBL" id="MCG7937483.1"/>
    </source>
</evidence>